<dbReference type="AlphaFoldDB" id="A0A397Q4S5"/>
<evidence type="ECO:0000313" key="3">
    <source>
        <dbReference type="EMBL" id="RIA55943.1"/>
    </source>
</evidence>
<dbReference type="Proteomes" id="UP000266273">
    <property type="component" value="Unassembled WGS sequence"/>
</dbReference>
<keyword evidence="4" id="KW-1185">Reference proteome</keyword>
<dbReference type="SUPFAM" id="SSF46894">
    <property type="entry name" value="C-terminal effector domain of the bipartite response regulators"/>
    <property type="match status" value="1"/>
</dbReference>
<keyword evidence="1" id="KW-0472">Membrane</keyword>
<gene>
    <name evidence="3" type="ORF">BXY53_1030</name>
</gene>
<dbReference type="PROSITE" id="PS51257">
    <property type="entry name" value="PROKAR_LIPOPROTEIN"/>
    <property type="match status" value="1"/>
</dbReference>
<proteinExistence type="predicted"/>
<sequence>MGRAHNERESNFLTRGHDFFARVGSAVCGTFSCGIILLDSSGAPLLMNAAAEPDVSSDGPLYLDGVGALRGRDNRLDRALRDASGNSGKAAAPIVVRLDEDAGARSVWIVPVKDEDAAALVMLTTTAPPEVRSDLVSDMLGVSQAEGKLVHALMAGKTLTVYARDAGLSYNTVRNQLRSVMSKTQAGSQIELLLTVERLIPPLRMSP</sequence>
<name>A0A397Q4S5_9HYPH</name>
<dbReference type="InterPro" id="IPR016032">
    <property type="entry name" value="Sig_transdc_resp-reg_C-effctor"/>
</dbReference>
<keyword evidence="1" id="KW-0812">Transmembrane</keyword>
<dbReference type="EMBL" id="QXDF01000001">
    <property type="protein sequence ID" value="RIA55943.1"/>
    <property type="molecule type" value="Genomic_DNA"/>
</dbReference>
<dbReference type="InterPro" id="IPR036388">
    <property type="entry name" value="WH-like_DNA-bd_sf"/>
</dbReference>
<evidence type="ECO:0000256" key="1">
    <source>
        <dbReference type="SAM" id="Phobius"/>
    </source>
</evidence>
<feature type="transmembrane region" description="Helical" evidence="1">
    <location>
        <begin position="19"/>
        <end position="38"/>
    </location>
</feature>
<organism evidence="3 4">
    <name type="scientific">Dichotomicrobium thermohalophilum</name>
    <dbReference type="NCBI Taxonomy" id="933063"/>
    <lineage>
        <taxon>Bacteria</taxon>
        <taxon>Pseudomonadati</taxon>
        <taxon>Pseudomonadota</taxon>
        <taxon>Alphaproteobacteria</taxon>
        <taxon>Hyphomicrobiales</taxon>
        <taxon>Hyphomicrobiaceae</taxon>
        <taxon>Dichotomicrobium</taxon>
    </lineage>
</organism>
<comment type="caution">
    <text evidence="3">The sequence shown here is derived from an EMBL/GenBank/DDBJ whole genome shotgun (WGS) entry which is preliminary data.</text>
</comment>
<keyword evidence="3" id="KW-0238">DNA-binding</keyword>
<dbReference type="GO" id="GO:0006355">
    <property type="term" value="P:regulation of DNA-templated transcription"/>
    <property type="evidence" value="ECO:0007669"/>
    <property type="project" value="InterPro"/>
</dbReference>
<protein>
    <submittedName>
        <fullName evidence="3">DNA-binding CsgD family transcriptional regulator</fullName>
    </submittedName>
</protein>
<evidence type="ECO:0000313" key="4">
    <source>
        <dbReference type="Proteomes" id="UP000266273"/>
    </source>
</evidence>
<accession>A0A397Q4S5</accession>
<dbReference type="GO" id="GO:0003677">
    <property type="term" value="F:DNA binding"/>
    <property type="evidence" value="ECO:0007669"/>
    <property type="project" value="UniProtKB-KW"/>
</dbReference>
<dbReference type="InterPro" id="IPR000792">
    <property type="entry name" value="Tscrpt_reg_LuxR_C"/>
</dbReference>
<dbReference type="Gene3D" id="1.10.10.10">
    <property type="entry name" value="Winged helix-like DNA-binding domain superfamily/Winged helix DNA-binding domain"/>
    <property type="match status" value="1"/>
</dbReference>
<keyword evidence="1" id="KW-1133">Transmembrane helix</keyword>
<evidence type="ECO:0000259" key="2">
    <source>
        <dbReference type="SMART" id="SM00421"/>
    </source>
</evidence>
<dbReference type="SMART" id="SM00421">
    <property type="entry name" value="HTH_LUXR"/>
    <property type="match status" value="1"/>
</dbReference>
<reference evidence="3 4" key="1">
    <citation type="submission" date="2018-08" db="EMBL/GenBank/DDBJ databases">
        <title>Genomic Encyclopedia of Archaeal and Bacterial Type Strains, Phase II (KMG-II): from individual species to whole genera.</title>
        <authorList>
            <person name="Goeker M."/>
        </authorList>
    </citation>
    <scope>NUCLEOTIDE SEQUENCE [LARGE SCALE GENOMIC DNA]</scope>
    <source>
        <strain evidence="3 4">DSM 5002</strain>
    </source>
</reference>
<feature type="domain" description="HTH luxR-type" evidence="2">
    <location>
        <begin position="139"/>
        <end position="196"/>
    </location>
</feature>